<name>A0ABT9JI67_9RHOB</name>
<comment type="caution">
    <text evidence="1">The sequence shown here is derived from an EMBL/GenBank/DDBJ whole genome shotgun (WGS) entry which is preliminary data.</text>
</comment>
<reference evidence="1 2" key="1">
    <citation type="submission" date="2023-08" db="EMBL/GenBank/DDBJ databases">
        <authorList>
            <person name="Park J.-S."/>
        </authorList>
    </citation>
    <scope>NUCLEOTIDE SEQUENCE [LARGE SCALE GENOMIC DNA]</scope>
    <source>
        <strain evidence="1 2">2205BS29-5</strain>
    </source>
</reference>
<dbReference type="Proteomes" id="UP001224997">
    <property type="component" value="Unassembled WGS sequence"/>
</dbReference>
<proteinExistence type="predicted"/>
<dbReference type="RefSeq" id="WP_305964570.1">
    <property type="nucleotide sequence ID" value="NZ_JAVAMQ010000021.1"/>
</dbReference>
<gene>
    <name evidence="1" type="ORF">Q5Y72_16740</name>
</gene>
<sequence length="108" mass="11376">MIGHPDTDAPAFGWVEPFDDNAKAGRFFAELGDIEPAFADLVKAGRFKKVSMAYFAPGQSHNPVPGTCYPKHLGFLGAAAPAVSGLKNARFSAPADAVFTAAFGERGF</sequence>
<keyword evidence="2" id="KW-1185">Reference proteome</keyword>
<dbReference type="EMBL" id="JAVAMQ010000021">
    <property type="protein sequence ID" value="MDP5308731.1"/>
    <property type="molecule type" value="Genomic_DNA"/>
</dbReference>
<evidence type="ECO:0000313" key="2">
    <source>
        <dbReference type="Proteomes" id="UP001224997"/>
    </source>
</evidence>
<evidence type="ECO:0000313" key="1">
    <source>
        <dbReference type="EMBL" id="MDP5308731.1"/>
    </source>
</evidence>
<protein>
    <submittedName>
        <fullName evidence="1">Uncharacterized protein</fullName>
    </submittedName>
</protein>
<organism evidence="1 2">
    <name type="scientific">Paracoccus spongiarum</name>
    <dbReference type="NCBI Taxonomy" id="3064387"/>
    <lineage>
        <taxon>Bacteria</taxon>
        <taxon>Pseudomonadati</taxon>
        <taxon>Pseudomonadota</taxon>
        <taxon>Alphaproteobacteria</taxon>
        <taxon>Rhodobacterales</taxon>
        <taxon>Paracoccaceae</taxon>
        <taxon>Paracoccus</taxon>
    </lineage>
</organism>
<accession>A0ABT9JI67</accession>